<reference evidence="4" key="1">
    <citation type="submission" date="2014-07" db="EMBL/GenBank/DDBJ databases">
        <title>Genome sequencing of plant-pathogenic Streptomyces species.</title>
        <authorList>
            <person name="Harrison J."/>
            <person name="Sapp M."/>
            <person name="Thwaites R."/>
            <person name="Studholme D.J."/>
        </authorList>
    </citation>
    <scope>NUCLEOTIDE SEQUENCE [LARGE SCALE GENOMIC DNA]</scope>
    <source>
        <strain evidence="4">NCPPB 4445</strain>
    </source>
</reference>
<gene>
    <name evidence="3" type="ORF">IQ63_29035</name>
</gene>
<sequence length="334" mass="36996">MTARPGRPLPIVKDPNRLDDRGAMGLPGSLVERLPHDVFAGHPDLFGMKPRDLAGICSDEHQTFARRYAAGSLLALTGDPRIRPDDPETVPVPAARCAIGIPPERVGEVVRQWADVGVLDSWIRKEAPRHHVDIEAFRIMRYPVTNLEYRLFLDDTGFDALPTSWELGSYPVHRANHPVWTVRPEHADAYAEWLAGRTGRAFRLPTEAEWEYAAGGGDTEREFPWGPDFRGDHANTVEEGPLTTTPVGIYPAGRSVFGADDMAGNVEEFVADDYTAYPGGDEVADDLTTGGSYRVARGGSFTRFGDLARCARRHGWFDRRIYAIGFRLVEEGAL</sequence>
<dbReference type="InterPro" id="IPR051043">
    <property type="entry name" value="Sulfatase_Mod_Factor_Kinase"/>
</dbReference>
<dbReference type="Gene3D" id="3.90.1580.10">
    <property type="entry name" value="paralog of FGE (formylglycine-generating enzyme)"/>
    <property type="match status" value="1"/>
</dbReference>
<dbReference type="AlphaFoldDB" id="A0A0L0JX52"/>
<feature type="domain" description="Sulfatase-modifying factor enzyme-like" evidence="2">
    <location>
        <begin position="122"/>
        <end position="329"/>
    </location>
</feature>
<protein>
    <submittedName>
        <fullName evidence="3">Serine/threonine protein kinase</fullName>
    </submittedName>
</protein>
<dbReference type="PANTHER" id="PTHR23150:SF19">
    <property type="entry name" value="FORMYLGLYCINE-GENERATING ENZYME"/>
    <property type="match status" value="1"/>
</dbReference>
<evidence type="ECO:0000256" key="1">
    <source>
        <dbReference type="SAM" id="MobiDB-lite"/>
    </source>
</evidence>
<dbReference type="PANTHER" id="PTHR23150">
    <property type="entry name" value="SULFATASE MODIFYING FACTOR 1, 2"/>
    <property type="match status" value="1"/>
</dbReference>
<name>A0A0L0JX52_9ACTN</name>
<keyword evidence="3" id="KW-0808">Transferase</keyword>
<feature type="region of interest" description="Disordered" evidence="1">
    <location>
        <begin position="1"/>
        <end position="20"/>
    </location>
</feature>
<dbReference type="EMBL" id="JPPY01000168">
    <property type="protein sequence ID" value="KND30126.1"/>
    <property type="molecule type" value="Genomic_DNA"/>
</dbReference>
<dbReference type="PATRIC" id="fig|42234.21.peg.5984"/>
<dbReference type="SUPFAM" id="SSF56436">
    <property type="entry name" value="C-type lectin-like"/>
    <property type="match status" value="1"/>
</dbReference>
<dbReference type="InterPro" id="IPR005532">
    <property type="entry name" value="SUMF_dom"/>
</dbReference>
<evidence type="ECO:0000313" key="3">
    <source>
        <dbReference type="EMBL" id="KND30126.1"/>
    </source>
</evidence>
<organism evidence="3 4">
    <name type="scientific">Streptomyces acidiscabies</name>
    <dbReference type="NCBI Taxonomy" id="42234"/>
    <lineage>
        <taxon>Bacteria</taxon>
        <taxon>Bacillati</taxon>
        <taxon>Actinomycetota</taxon>
        <taxon>Actinomycetes</taxon>
        <taxon>Kitasatosporales</taxon>
        <taxon>Streptomycetaceae</taxon>
        <taxon>Streptomyces</taxon>
    </lineage>
</organism>
<dbReference type="Proteomes" id="UP000037151">
    <property type="component" value="Unassembled WGS sequence"/>
</dbReference>
<evidence type="ECO:0000313" key="4">
    <source>
        <dbReference type="Proteomes" id="UP000037151"/>
    </source>
</evidence>
<keyword evidence="3" id="KW-0418">Kinase</keyword>
<proteinExistence type="predicted"/>
<comment type="caution">
    <text evidence="3">The sequence shown here is derived from an EMBL/GenBank/DDBJ whole genome shotgun (WGS) entry which is preliminary data.</text>
</comment>
<dbReference type="GO" id="GO:0120147">
    <property type="term" value="F:formylglycine-generating oxidase activity"/>
    <property type="evidence" value="ECO:0007669"/>
    <property type="project" value="TreeGrafter"/>
</dbReference>
<dbReference type="Pfam" id="PF03781">
    <property type="entry name" value="FGE-sulfatase"/>
    <property type="match status" value="1"/>
</dbReference>
<dbReference type="RefSeq" id="WP_234330448.1">
    <property type="nucleotide sequence ID" value="NZ_KQ257829.1"/>
</dbReference>
<evidence type="ECO:0000259" key="2">
    <source>
        <dbReference type="Pfam" id="PF03781"/>
    </source>
</evidence>
<dbReference type="GO" id="GO:0004674">
    <property type="term" value="F:protein serine/threonine kinase activity"/>
    <property type="evidence" value="ECO:0007669"/>
    <property type="project" value="UniProtKB-KW"/>
</dbReference>
<dbReference type="InterPro" id="IPR042095">
    <property type="entry name" value="SUMF_sf"/>
</dbReference>
<accession>A0A0L0JX52</accession>
<keyword evidence="3" id="KW-0723">Serine/threonine-protein kinase</keyword>
<dbReference type="InterPro" id="IPR016187">
    <property type="entry name" value="CTDL_fold"/>
</dbReference>